<dbReference type="Proteomes" id="UP001257060">
    <property type="component" value="Unassembled WGS sequence"/>
</dbReference>
<feature type="compositionally biased region" description="Gly residues" evidence="4">
    <location>
        <begin position="34"/>
        <end position="60"/>
    </location>
</feature>
<dbReference type="Pfam" id="PF00496">
    <property type="entry name" value="SBP_bac_5"/>
    <property type="match status" value="1"/>
</dbReference>
<dbReference type="InterPro" id="IPR039424">
    <property type="entry name" value="SBP_5"/>
</dbReference>
<evidence type="ECO:0000313" key="6">
    <source>
        <dbReference type="EMBL" id="MDS0300636.1"/>
    </source>
</evidence>
<feature type="domain" description="Solute-binding protein family 5" evidence="5">
    <location>
        <begin position="114"/>
        <end position="490"/>
    </location>
</feature>
<dbReference type="PANTHER" id="PTHR30290">
    <property type="entry name" value="PERIPLASMIC BINDING COMPONENT OF ABC TRANSPORTER"/>
    <property type="match status" value="1"/>
</dbReference>
<evidence type="ECO:0000256" key="1">
    <source>
        <dbReference type="ARBA" id="ARBA00005695"/>
    </source>
</evidence>
<organism evidence="6 7">
    <name type="scientific">Halogeometricum salsisoli</name>
    <dbReference type="NCBI Taxonomy" id="2950536"/>
    <lineage>
        <taxon>Archaea</taxon>
        <taxon>Methanobacteriati</taxon>
        <taxon>Methanobacteriota</taxon>
        <taxon>Stenosarchaea group</taxon>
        <taxon>Halobacteria</taxon>
        <taxon>Halobacteriales</taxon>
        <taxon>Haloferacaceae</taxon>
        <taxon>Halogeometricum</taxon>
    </lineage>
</organism>
<dbReference type="SUPFAM" id="SSF53850">
    <property type="entry name" value="Periplasmic binding protein-like II"/>
    <property type="match status" value="1"/>
</dbReference>
<comment type="similarity">
    <text evidence="1">Belongs to the bacterial solute-binding protein 5 family.</text>
</comment>
<keyword evidence="3" id="KW-0732">Signal</keyword>
<evidence type="ECO:0000256" key="4">
    <source>
        <dbReference type="SAM" id="MobiDB-lite"/>
    </source>
</evidence>
<reference evidence="6 7" key="1">
    <citation type="submission" date="2022-06" db="EMBL/GenBank/DDBJ databases">
        <title>Halogeometricum sp. a new haloarchaeum isolate from saline soil.</title>
        <authorList>
            <person name="Strakova D."/>
            <person name="Galisteo C."/>
            <person name="Sanchez-Porro C."/>
            <person name="Ventosa A."/>
        </authorList>
    </citation>
    <scope>NUCLEOTIDE SEQUENCE [LARGE SCALE GENOMIC DNA]</scope>
    <source>
        <strain evidence="6 7">S1BR25-6</strain>
    </source>
</reference>
<evidence type="ECO:0000256" key="3">
    <source>
        <dbReference type="ARBA" id="ARBA00022729"/>
    </source>
</evidence>
<dbReference type="EMBL" id="JAMQOP010000004">
    <property type="protein sequence ID" value="MDS0300636.1"/>
    <property type="molecule type" value="Genomic_DNA"/>
</dbReference>
<name>A0ABU2GJP3_9EURY</name>
<gene>
    <name evidence="6" type="ORF">NDI76_17945</name>
</gene>
<dbReference type="PANTHER" id="PTHR30290:SF9">
    <property type="entry name" value="OLIGOPEPTIDE-BINDING PROTEIN APPA"/>
    <property type="match status" value="1"/>
</dbReference>
<keyword evidence="7" id="KW-1185">Reference proteome</keyword>
<evidence type="ECO:0000256" key="2">
    <source>
        <dbReference type="ARBA" id="ARBA00022448"/>
    </source>
</evidence>
<accession>A0ABU2GJP3</accession>
<proteinExistence type="inferred from homology"/>
<dbReference type="PROSITE" id="PS51257">
    <property type="entry name" value="PROKAR_LIPOPROTEIN"/>
    <property type="match status" value="1"/>
</dbReference>
<protein>
    <submittedName>
        <fullName evidence="6">ABC transporter substrate-binding protein</fullName>
    </submittedName>
</protein>
<keyword evidence="2" id="KW-0813">Transport</keyword>
<evidence type="ECO:0000313" key="7">
    <source>
        <dbReference type="Proteomes" id="UP001257060"/>
    </source>
</evidence>
<dbReference type="Gene3D" id="3.10.105.10">
    <property type="entry name" value="Dipeptide-binding Protein, Domain 3"/>
    <property type="match status" value="1"/>
</dbReference>
<evidence type="ECO:0000259" key="5">
    <source>
        <dbReference type="Pfam" id="PF00496"/>
    </source>
</evidence>
<dbReference type="InterPro" id="IPR000914">
    <property type="entry name" value="SBP_5_dom"/>
</dbReference>
<comment type="caution">
    <text evidence="6">The sequence shown here is derived from an EMBL/GenBank/DDBJ whole genome shotgun (WGS) entry which is preliminary data.</text>
</comment>
<feature type="region of interest" description="Disordered" evidence="4">
    <location>
        <begin position="34"/>
        <end position="66"/>
    </location>
</feature>
<sequence length="615" mass="67878">MSNDENRWNRRALLGAGAGIVSAGLAGCMGGDGSGGGGQSGGETGSGTGSGGGSSGGGNGSEERLDFVGGRQPTQIQFNKWNLANFGHSFSTYFWTPVATAYSDGTIASDFLEDITIDGKEMTLTFPTGWTYWNGRDVTAKDYYVGSEIDRLQDPESSNYASHELVDERTIKRTFKNAVTPSLMKASLVGTAVNTPRWIFEEYLTRYEEASGSDERDAVTQELLKMTISTQQFVDEGLGNGLYEITQFNSAETITQKYEDHPYADRTDIEQTRIVPVGDNTDSLATSDKLDMALFGYINEPQRYPDNIKNQFKLNWFRTQKFILNWKNEHLANRSVRRALISAIDLEAITSAAVQAAYVAEPTQVQTGLRSSIHEEYLGQEFVDQLIKYPVNADTEKAAQYMEEAGYSKQGGTWASSEGNTVSLDILTRDNIGQAQPSKFLSDQLNQFGIETNLNAVGDSYYTKLQEWDFDLGWVWHVAKALWHPTAYYSNDFYGVLVGDPASSDDVGPTGVPFETTIPSQVGAETVSGSGQSIQPAQLMNDLPASTSKEQVKERTKTLVQWFNYDLPAIVYMQENSGYWGDEANFSFPDGSGEHKIDANNPGQHAWMRGWVTQR</sequence>
<dbReference type="Gene3D" id="3.90.76.10">
    <property type="entry name" value="Dipeptide-binding Protein, Domain 1"/>
    <property type="match status" value="1"/>
</dbReference>